<dbReference type="EMBL" id="JACHVY010000003">
    <property type="protein sequence ID" value="MBB2902180.1"/>
    <property type="molecule type" value="Genomic_DNA"/>
</dbReference>
<evidence type="ECO:0000313" key="2">
    <source>
        <dbReference type="Proteomes" id="UP000533269"/>
    </source>
</evidence>
<dbReference type="SUPFAM" id="SSF158997">
    <property type="entry name" value="Trm112p-like"/>
    <property type="match status" value="1"/>
</dbReference>
<dbReference type="Proteomes" id="UP000533269">
    <property type="component" value="Unassembled WGS sequence"/>
</dbReference>
<accession>A0A7W4TNI9</accession>
<protein>
    <submittedName>
        <fullName evidence="1">Uncharacterized protein</fullName>
    </submittedName>
</protein>
<proteinExistence type="predicted"/>
<dbReference type="AlphaFoldDB" id="A0A7W4TNI9"/>
<sequence>MALDAWVLELLRCPVSGEPLEPVTVDGAEFLTTPSGIRYPVLDGVPVLLADAALHPGEPA</sequence>
<comment type="caution">
    <text evidence="1">The sequence shown here is derived from an EMBL/GenBank/DDBJ whole genome shotgun (WGS) entry which is preliminary data.</text>
</comment>
<dbReference type="RefSeq" id="WP_183392071.1">
    <property type="nucleotide sequence ID" value="NZ_JACHVY010000003.1"/>
</dbReference>
<organism evidence="1 2">
    <name type="scientific">Kineococcus radiotolerans</name>
    <dbReference type="NCBI Taxonomy" id="131568"/>
    <lineage>
        <taxon>Bacteria</taxon>
        <taxon>Bacillati</taxon>
        <taxon>Actinomycetota</taxon>
        <taxon>Actinomycetes</taxon>
        <taxon>Kineosporiales</taxon>
        <taxon>Kineosporiaceae</taxon>
        <taxon>Kineococcus</taxon>
    </lineage>
</organism>
<dbReference type="Gene3D" id="2.20.25.10">
    <property type="match status" value="1"/>
</dbReference>
<name>A0A7W4TNI9_KINRA</name>
<evidence type="ECO:0000313" key="1">
    <source>
        <dbReference type="EMBL" id="MBB2902180.1"/>
    </source>
</evidence>
<reference evidence="1 2" key="1">
    <citation type="submission" date="2020-08" db="EMBL/GenBank/DDBJ databases">
        <title>The Agave Microbiome: Exploring the role of microbial communities in plant adaptations to desert environments.</title>
        <authorList>
            <person name="Partida-Martinez L.P."/>
        </authorList>
    </citation>
    <scope>NUCLEOTIDE SEQUENCE [LARGE SCALE GENOMIC DNA]</scope>
    <source>
        <strain evidence="1 2">AS2.23</strain>
    </source>
</reference>
<reference evidence="1 2" key="2">
    <citation type="submission" date="2020-08" db="EMBL/GenBank/DDBJ databases">
        <authorList>
            <person name="Partida-Martinez L."/>
            <person name="Huntemann M."/>
            <person name="Clum A."/>
            <person name="Wang J."/>
            <person name="Palaniappan K."/>
            <person name="Ritter S."/>
            <person name="Chen I.-M."/>
            <person name="Stamatis D."/>
            <person name="Reddy T."/>
            <person name="O'Malley R."/>
            <person name="Daum C."/>
            <person name="Shapiro N."/>
            <person name="Ivanova N."/>
            <person name="Kyrpides N."/>
            <person name="Woyke T."/>
        </authorList>
    </citation>
    <scope>NUCLEOTIDE SEQUENCE [LARGE SCALE GENOMIC DNA]</scope>
    <source>
        <strain evidence="1 2">AS2.23</strain>
    </source>
</reference>
<gene>
    <name evidence="1" type="ORF">FHR75_003011</name>
</gene>